<accession>A0ABT4TR92</accession>
<dbReference type="Proteomes" id="UP001165685">
    <property type="component" value="Unassembled WGS sequence"/>
</dbReference>
<reference evidence="2" key="1">
    <citation type="submission" date="2023-01" db="EMBL/GenBank/DDBJ databases">
        <title>Draft genome sequence of Nocardiopsis sp. LSu2-4 isolated from halophytes.</title>
        <authorList>
            <person name="Duangmal K."/>
            <person name="Chantavorakit T."/>
        </authorList>
    </citation>
    <scope>NUCLEOTIDE SEQUENCE</scope>
    <source>
        <strain evidence="2">LSu2-4</strain>
    </source>
</reference>
<feature type="domain" description="SIS" evidence="1">
    <location>
        <begin position="44"/>
        <end position="141"/>
    </location>
</feature>
<dbReference type="RefSeq" id="WP_270679828.1">
    <property type="nucleotide sequence ID" value="NZ_JAQFWP010000049.1"/>
</dbReference>
<dbReference type="InterPro" id="IPR001347">
    <property type="entry name" value="SIS_dom"/>
</dbReference>
<dbReference type="EMBL" id="JAQFWP010000049">
    <property type="protein sequence ID" value="MDA2807197.1"/>
    <property type="molecule type" value="Genomic_DNA"/>
</dbReference>
<evidence type="ECO:0000259" key="1">
    <source>
        <dbReference type="Pfam" id="PF01380"/>
    </source>
</evidence>
<organism evidence="2 3">
    <name type="scientific">Nocardiopsis suaedae</name>
    <dbReference type="NCBI Taxonomy" id="3018444"/>
    <lineage>
        <taxon>Bacteria</taxon>
        <taxon>Bacillati</taxon>
        <taxon>Actinomycetota</taxon>
        <taxon>Actinomycetes</taxon>
        <taxon>Streptosporangiales</taxon>
        <taxon>Nocardiopsidaceae</taxon>
        <taxon>Nocardiopsis</taxon>
    </lineage>
</organism>
<dbReference type="InterPro" id="IPR046348">
    <property type="entry name" value="SIS_dom_sf"/>
</dbReference>
<evidence type="ECO:0000313" key="3">
    <source>
        <dbReference type="Proteomes" id="UP001165685"/>
    </source>
</evidence>
<proteinExistence type="predicted"/>
<dbReference type="Pfam" id="PF01380">
    <property type="entry name" value="SIS"/>
    <property type="match status" value="1"/>
</dbReference>
<protein>
    <submittedName>
        <fullName evidence="2">SIS domain-containing protein</fullName>
    </submittedName>
</protein>
<name>A0ABT4TR92_9ACTN</name>
<sequence length="328" mass="34144">MTAQLLSADLAGVPAALNALADRLARKDPYEALPALVDDEPAGILLLGTGSARHACEAAAHRLRRAGLGATAEHPSAEGSLPAGPATLVVAVAVGGGLRELCTALDRYVADSAIIVITDDTTSPAARYADILVPLSGEPDKSGLNCRGHRLALAQLLHLGHRLGARPLGGSADLVPTLRRASNASADLLERARAWVPEAASVLDGGGPVHTAAPAEREASAEQASLVLRQGPVLASFAFETAEWSHTGRYLAAVSDYRALLFAGSHYDERFSEHLLQLRGRFVAVGGRVEGAAATVRYLGDTDPDVALLTEPLVAEILAAHWWAARGV</sequence>
<comment type="caution">
    <text evidence="2">The sequence shown here is derived from an EMBL/GenBank/DDBJ whole genome shotgun (WGS) entry which is preliminary data.</text>
</comment>
<dbReference type="SUPFAM" id="SSF53697">
    <property type="entry name" value="SIS domain"/>
    <property type="match status" value="1"/>
</dbReference>
<keyword evidence="3" id="KW-1185">Reference proteome</keyword>
<evidence type="ECO:0000313" key="2">
    <source>
        <dbReference type="EMBL" id="MDA2807197.1"/>
    </source>
</evidence>
<dbReference type="Gene3D" id="3.40.50.10490">
    <property type="entry name" value="Glucose-6-phosphate isomerase like protein, domain 1"/>
    <property type="match status" value="1"/>
</dbReference>
<gene>
    <name evidence="2" type="ORF">O4U47_22010</name>
</gene>